<name>A0ABS1I5P7_9PROT</name>
<reference evidence="3 4" key="1">
    <citation type="submission" date="2021-01" db="EMBL/GenBank/DDBJ databases">
        <title>Azospirillum sp. YIM DDC1 draft genome.</title>
        <authorList>
            <person name="Wang Y.-X."/>
        </authorList>
    </citation>
    <scope>NUCLEOTIDE SEQUENCE [LARGE SCALE GENOMIC DNA]</scope>
    <source>
        <strain evidence="3 4">YIM DDC1</strain>
    </source>
</reference>
<dbReference type="Proteomes" id="UP000654452">
    <property type="component" value="Unassembled WGS sequence"/>
</dbReference>
<feature type="compositionally biased region" description="Basic and acidic residues" evidence="2">
    <location>
        <begin position="35"/>
        <end position="56"/>
    </location>
</feature>
<feature type="compositionally biased region" description="Basic and acidic residues" evidence="2">
    <location>
        <begin position="74"/>
        <end position="85"/>
    </location>
</feature>
<feature type="region of interest" description="Disordered" evidence="2">
    <location>
        <begin position="1"/>
        <end position="102"/>
    </location>
</feature>
<evidence type="ECO:0000313" key="3">
    <source>
        <dbReference type="EMBL" id="MBK4722386.1"/>
    </source>
</evidence>
<comment type="caution">
    <text evidence="3">The sequence shown here is derived from an EMBL/GenBank/DDBJ whole genome shotgun (WGS) entry which is preliminary data.</text>
</comment>
<evidence type="ECO:0000256" key="1">
    <source>
        <dbReference type="SAM" id="Coils"/>
    </source>
</evidence>
<dbReference type="RefSeq" id="WP_162801211.1">
    <property type="nucleotide sequence ID" value="NZ_JAEPIV010000024.1"/>
</dbReference>
<sequence>MDQRQPMMRRRSVPPVLENTGHTSVGWPGIGQHQGDIRDMDIRNNGDETGQEDDRPSGGTLMDRPRQGRGRPPKNREEDADKEVMGIDLDGDEPADGRERAVYRTSRRVRKLADELAQFRDTLRQARDDQRKAMDELQAERDRRRDAHRLQAAALCEDVGISADLLLRLAAAKRAGDAQLVADLTRQLVG</sequence>
<protein>
    <recommendedName>
        <fullName evidence="5">DUF2312 domain-containing protein</fullName>
    </recommendedName>
</protein>
<proteinExistence type="predicted"/>
<dbReference type="EMBL" id="JAEPIV010000024">
    <property type="protein sequence ID" value="MBK4722386.1"/>
    <property type="molecule type" value="Genomic_DNA"/>
</dbReference>
<gene>
    <name evidence="3" type="ORF">JJL56_26380</name>
</gene>
<organism evidence="3 4">
    <name type="scientific">Azospirillum aestuarii</name>
    <dbReference type="NCBI Taxonomy" id="2802052"/>
    <lineage>
        <taxon>Bacteria</taxon>
        <taxon>Pseudomonadati</taxon>
        <taxon>Pseudomonadota</taxon>
        <taxon>Alphaproteobacteria</taxon>
        <taxon>Rhodospirillales</taxon>
        <taxon>Azospirillaceae</taxon>
        <taxon>Azospirillum</taxon>
    </lineage>
</organism>
<accession>A0ABS1I5P7</accession>
<keyword evidence="1" id="KW-0175">Coiled coil</keyword>
<feature type="coiled-coil region" evidence="1">
    <location>
        <begin position="109"/>
        <end position="147"/>
    </location>
</feature>
<evidence type="ECO:0008006" key="5">
    <source>
        <dbReference type="Google" id="ProtNLM"/>
    </source>
</evidence>
<evidence type="ECO:0000313" key="4">
    <source>
        <dbReference type="Proteomes" id="UP000654452"/>
    </source>
</evidence>
<keyword evidence="4" id="KW-1185">Reference proteome</keyword>
<evidence type="ECO:0000256" key="2">
    <source>
        <dbReference type="SAM" id="MobiDB-lite"/>
    </source>
</evidence>